<dbReference type="KEGG" id="fmr:Fuma_06069"/>
<keyword evidence="3" id="KW-1185">Reference proteome</keyword>
<dbReference type="Gene3D" id="2.60.40.10">
    <property type="entry name" value="Immunoglobulins"/>
    <property type="match status" value="4"/>
</dbReference>
<dbReference type="Proteomes" id="UP000187735">
    <property type="component" value="Chromosome"/>
</dbReference>
<dbReference type="STRING" id="1891926.Fuma_06069"/>
<keyword evidence="2" id="KW-0413">Isomerase</keyword>
<dbReference type="CDD" id="cd00146">
    <property type="entry name" value="PKD"/>
    <property type="match status" value="1"/>
</dbReference>
<dbReference type="PROSITE" id="PS50093">
    <property type="entry name" value="PKD"/>
    <property type="match status" value="2"/>
</dbReference>
<evidence type="ECO:0000259" key="1">
    <source>
        <dbReference type="PROSITE" id="PS50093"/>
    </source>
</evidence>
<dbReference type="Gene3D" id="2.150.10.10">
    <property type="entry name" value="Serralysin-like metalloprotease, C-terminal"/>
    <property type="match status" value="1"/>
</dbReference>
<feature type="domain" description="PKD" evidence="1">
    <location>
        <begin position="73"/>
        <end position="148"/>
    </location>
</feature>
<name>A0A1P8WQR5_9PLAN</name>
<dbReference type="OrthoDB" id="292122at2"/>
<sequence length="1320" mass="136955">MLNFATHNTFVNPNPVFTVFEIYQQTGNAVTVGSQNVVINNGTLGSALQVTVNNVAPDVDAGADETLLPTVVGAFSRTVSFVDPGTQDDHDVTINFGDGTGNQTFSLPAGDRNFNLNHTFTADGVYTVSVTVKDDDLGTHTDTFEVTVLLNTPPKADAGGPYTNDEGSALTLDATASTDEQNNITGYAWDLDGDSQFDDAFGVNPTLTGATLLALGLGDDGVYPVAVEVTDAFGATDIAATTITIANVAPSLVNLTVTPAINEDDFATLSGEIVDPGTLDEFTLVVNWGEGADETISVPAGSTSFSVSHQYLDDNPTATPSDTYDVTIVSFADDDGGSDSSHSAQPTDVIVNGTFATGDFTGWNVGIDPTRADGGRPFAVDVGGDGWLVGNSSLLPGLSAFNGFDGGVVGSSGPLYEEDLEFFLNQPITVGGPLSSALLSFQFDVAGGPAFSLSRSGAPTEDRVFSVRATDSSGNVLSTFYSYTVAGTTTDSNPIQNVSIDISSQLNALGAGNYLLEFHELIPQYFTGGGRFAIDDISLEIAEPVVLAVTVNNVAPVASGLTLNSSTINEDGSVTVSGSFTDVGIQDTHTVMIDWGDGTSSPATVTQAAGTGTFTATHQYLDDDPTATSSDNYTITATVTDDDGGTDSASATLTVNNVAPTLVLDPVVAIDENGVATLTGTISDPGTLDTFTLDINWGDALSPNDTETYSFSASASGTQTFTLTHQYLDDNPAGDPSNVYTIGATVTDDDTGVGSNFETVTVNNVAPTVVIDSVVAIDENGVATLTGTITDPGTLDTFTLDINWGDALNPNDTETYSFSASATGSQTFTLTHQYLDDNPTGDPSNVYTIAATVTDDDTGIGSDSETVTVNNVAPEVAVSLSDSIIDEDGSTTLSGTITDPGTLDTFTLDLNWGDPLSPDNIQTFSLGNSVLTVAVDGIDWNPATREFSLDHQFLDDNPSVSAFDDYTISVTVTDDDTGVGNDSANITVNNVAPANLEIDNPVEHCGNGTESEPITIDLDFTDPGSLDEHTVTIDWGDGNTDVIVMTVGDRALSVDHTYAAGGVYYVDVTLEDDDSGVDTASTVAIISGVSIQEVNGEQVLQIIGTAGEDHISVNQTGNGLLKVHWDLLGDDPRVFNLADVERIMSILCDGDDHLTISGKVTLPSIIDAGAGNDHVNGGAGINIILGGDGDDHLNGGDARDILIGGEGADRLVGGPGYDLMTGGVYTNGAGDQRLLANYDSLLAAQNRWLDDIDDILSGDEDPEDDAVLAAFYASVGDDNGAEDKITGSSGFDWLLLFEGDRFTDQSSNGNGNGGGKGKNK</sequence>
<dbReference type="PRINTS" id="PR00313">
    <property type="entry name" value="CABNDNGRPT"/>
</dbReference>
<evidence type="ECO:0000313" key="2">
    <source>
        <dbReference type="EMBL" id="APZ96400.1"/>
    </source>
</evidence>
<dbReference type="SUPFAM" id="SSF49299">
    <property type="entry name" value="PKD domain"/>
    <property type="match status" value="3"/>
</dbReference>
<dbReference type="InterPro" id="IPR011049">
    <property type="entry name" value="Serralysin-like_metalloprot_C"/>
</dbReference>
<dbReference type="GO" id="GO:0016853">
    <property type="term" value="F:isomerase activity"/>
    <property type="evidence" value="ECO:0007669"/>
    <property type="project" value="UniProtKB-KW"/>
</dbReference>
<dbReference type="SMART" id="SM00089">
    <property type="entry name" value="PKD"/>
    <property type="match status" value="4"/>
</dbReference>
<proteinExistence type="predicted"/>
<dbReference type="EC" id="5.1.3.-" evidence="2"/>
<dbReference type="InterPro" id="IPR013783">
    <property type="entry name" value="Ig-like_fold"/>
</dbReference>
<dbReference type="InterPro" id="IPR000601">
    <property type="entry name" value="PKD_dom"/>
</dbReference>
<dbReference type="InterPro" id="IPR022409">
    <property type="entry name" value="PKD/Chitinase_dom"/>
</dbReference>
<dbReference type="InterPro" id="IPR001343">
    <property type="entry name" value="Hemolysn_Ca-bd"/>
</dbReference>
<dbReference type="EMBL" id="CP017641">
    <property type="protein sequence ID" value="APZ96400.1"/>
    <property type="molecule type" value="Genomic_DNA"/>
</dbReference>
<feature type="domain" description="PKD" evidence="1">
    <location>
        <begin position="1001"/>
        <end position="1085"/>
    </location>
</feature>
<dbReference type="InterPro" id="IPR018511">
    <property type="entry name" value="Hemolysin-typ_Ca-bd_CS"/>
</dbReference>
<evidence type="ECO:0000313" key="3">
    <source>
        <dbReference type="Proteomes" id="UP000187735"/>
    </source>
</evidence>
<dbReference type="SUPFAM" id="SSF51120">
    <property type="entry name" value="beta-Roll"/>
    <property type="match status" value="1"/>
</dbReference>
<accession>A0A1P8WQR5</accession>
<gene>
    <name evidence="2" type="primary">algE</name>
    <name evidence="2" type="ORF">Fuma_06069</name>
</gene>
<dbReference type="Pfam" id="PF18911">
    <property type="entry name" value="PKD_4"/>
    <property type="match status" value="3"/>
</dbReference>
<dbReference type="GO" id="GO:0005509">
    <property type="term" value="F:calcium ion binding"/>
    <property type="evidence" value="ECO:0007669"/>
    <property type="project" value="InterPro"/>
</dbReference>
<reference evidence="2 3" key="1">
    <citation type="journal article" date="2016" name="Front. Microbiol.">
        <title>Fuerstia marisgermanicae gen. nov., sp. nov., an Unusual Member of the Phylum Planctomycetes from the German Wadden Sea.</title>
        <authorList>
            <person name="Kohn T."/>
            <person name="Heuer A."/>
            <person name="Jogler M."/>
            <person name="Vollmers J."/>
            <person name="Boedeker C."/>
            <person name="Bunk B."/>
            <person name="Rast P."/>
            <person name="Borchert D."/>
            <person name="Glockner I."/>
            <person name="Freese H.M."/>
            <person name="Klenk H.P."/>
            <person name="Overmann J."/>
            <person name="Kaster A.K."/>
            <person name="Rohde M."/>
            <person name="Wiegand S."/>
            <person name="Jogler C."/>
        </authorList>
    </citation>
    <scope>NUCLEOTIDE SEQUENCE [LARGE SCALE GENOMIC DNA]</scope>
    <source>
        <strain evidence="2 3">NH11</strain>
    </source>
</reference>
<dbReference type="RefSeq" id="WP_145944467.1">
    <property type="nucleotide sequence ID" value="NZ_CP017641.1"/>
</dbReference>
<organism evidence="2 3">
    <name type="scientific">Fuerstiella marisgermanici</name>
    <dbReference type="NCBI Taxonomy" id="1891926"/>
    <lineage>
        <taxon>Bacteria</taxon>
        <taxon>Pseudomonadati</taxon>
        <taxon>Planctomycetota</taxon>
        <taxon>Planctomycetia</taxon>
        <taxon>Planctomycetales</taxon>
        <taxon>Planctomycetaceae</taxon>
        <taxon>Fuerstiella</taxon>
    </lineage>
</organism>
<dbReference type="InterPro" id="IPR035986">
    <property type="entry name" value="PKD_dom_sf"/>
</dbReference>
<dbReference type="PROSITE" id="PS00330">
    <property type="entry name" value="HEMOLYSIN_CALCIUM"/>
    <property type="match status" value="1"/>
</dbReference>
<dbReference type="Pfam" id="PF00353">
    <property type="entry name" value="HemolysinCabind"/>
    <property type="match status" value="2"/>
</dbReference>
<protein>
    <submittedName>
        <fullName evidence="2">Poly(Beta-D-mannuronate) C5 epimerase</fullName>
        <ecNumber evidence="2">5.1.3.-</ecNumber>
    </submittedName>
</protein>